<dbReference type="InterPro" id="IPR037914">
    <property type="entry name" value="SpoVT-AbrB_sf"/>
</dbReference>
<evidence type="ECO:0000259" key="1">
    <source>
        <dbReference type="PROSITE" id="PS51740"/>
    </source>
</evidence>
<dbReference type="EMBL" id="AZMM01018783">
    <property type="protein sequence ID" value="ETJ17318.1"/>
    <property type="molecule type" value="Genomic_DNA"/>
</dbReference>
<accession>W1WGP9</accession>
<feature type="domain" description="SpoVT-AbrB" evidence="1">
    <location>
        <begin position="12"/>
        <end position="55"/>
    </location>
</feature>
<sequence>MLEFAKNNNTNKKVISISKKRQVTIPQKFFEYLNFGNQAECILEEDRIIIRPLSESGSDFSECILKDLIKEGYEGEELLLKFKEMKKKIRPAVKELIKEADELAKSDEGEVSFDELFGEDWYIVYRLKYSTASRKYFKKINEKGLKKSFENALKSIQENPYIGKPKKGDLSGIYGYDVFYNKTNYEIAYKIYEEKGKYVVVILAGTRENFYEELKRYMK</sequence>
<organism evidence="2">
    <name type="scientific">human gut metagenome</name>
    <dbReference type="NCBI Taxonomy" id="408170"/>
    <lineage>
        <taxon>unclassified sequences</taxon>
        <taxon>metagenomes</taxon>
        <taxon>organismal metagenomes</taxon>
    </lineage>
</organism>
<reference evidence="2" key="1">
    <citation type="submission" date="2013-12" db="EMBL/GenBank/DDBJ databases">
        <title>A Varibaculum cambriense genome reconstructed from a premature infant gut community with otherwise low bacterial novelty that shifts toward anaerobic metabolism during the third week of life.</title>
        <authorList>
            <person name="Brown C.T."/>
            <person name="Sharon I."/>
            <person name="Thomas B.C."/>
            <person name="Castelle C.J."/>
            <person name="Morowitz M.J."/>
            <person name="Banfield J.F."/>
        </authorList>
    </citation>
    <scope>NUCLEOTIDE SEQUENCE</scope>
</reference>
<dbReference type="SUPFAM" id="SSF143011">
    <property type="entry name" value="RelE-like"/>
    <property type="match status" value="1"/>
</dbReference>
<comment type="caution">
    <text evidence="2">The sequence shown here is derived from an EMBL/GenBank/DDBJ whole genome shotgun (WGS) entry which is preliminary data.</text>
</comment>
<gene>
    <name evidence="2" type="ORF">Q604_UNBc4C00002G0003</name>
</gene>
<protein>
    <recommendedName>
        <fullName evidence="1">SpoVT-AbrB domain-containing protein</fullName>
    </recommendedName>
</protein>
<dbReference type="AlphaFoldDB" id="W1WGP9"/>
<dbReference type="InterPro" id="IPR031552">
    <property type="entry name" value="ParE-like_toxin"/>
</dbReference>
<name>W1WGP9_9ZZZZ</name>
<dbReference type="InterPro" id="IPR007159">
    <property type="entry name" value="SpoVT-AbrB_dom"/>
</dbReference>
<dbReference type="PROSITE" id="PS51740">
    <property type="entry name" value="SPOVT_ABRB"/>
    <property type="match status" value="1"/>
</dbReference>
<dbReference type="Pfam" id="PF15781">
    <property type="entry name" value="ParE-like_toxin"/>
    <property type="match status" value="1"/>
</dbReference>
<evidence type="ECO:0000313" key="2">
    <source>
        <dbReference type="EMBL" id="ETJ17318.1"/>
    </source>
</evidence>
<dbReference type="GO" id="GO:0003677">
    <property type="term" value="F:DNA binding"/>
    <property type="evidence" value="ECO:0007669"/>
    <property type="project" value="InterPro"/>
</dbReference>
<proteinExistence type="predicted"/>
<dbReference type="SUPFAM" id="SSF89447">
    <property type="entry name" value="AbrB/MazE/MraZ-like"/>
    <property type="match status" value="1"/>
</dbReference>
<dbReference type="InterPro" id="IPR035093">
    <property type="entry name" value="RelE/ParE_toxin_dom_sf"/>
</dbReference>
<dbReference type="Gene3D" id="3.30.2310.20">
    <property type="entry name" value="RelE-like"/>
    <property type="match status" value="1"/>
</dbReference>